<dbReference type="GeneID" id="7830430"/>
<evidence type="ECO:0000256" key="1">
    <source>
        <dbReference type="SAM" id="MobiDB-lite"/>
    </source>
</evidence>
<feature type="compositionally biased region" description="Low complexity" evidence="1">
    <location>
        <begin position="831"/>
        <end position="864"/>
    </location>
</feature>
<feature type="compositionally biased region" description="Polar residues" evidence="1">
    <location>
        <begin position="473"/>
        <end position="483"/>
    </location>
</feature>
<sequence length="1137" mass="129691">IQRKRKKRSKQIVKDYFLRNNNSINNFEAFTKETAISTNTESIENNYNQQDRLKDFKVQARSFLIRKMADQNLIKNHEFLDDEFDVFKQDDIEQQQYQQSIVDPSHGMGMSNYSHSMIYTKNLPINQNMLMQQVQKTVADYSDEEQDDNYKAIKCLTGHYQTQHDQDHVEDQWNGQIENQGEEYQDDINIQIIHSGEGNMNKAADANGSAETMINKYTSNNLVFSASNSIIKEQQNGNNNLPTKGKTLMGSSIIAGVGAPLDQSNISQGQQQLMQNQQKSIQSSQSLQNNKQGFKMIKKEKNNNLLSSSSLLQPKSMTNIDQQQMGAVNIINNNNSQFLQQNHQNNLDASDYRDSLNNNNNNLRSSINNGLGDSSILMHSLNNGISHRNPAQSIQYNDINYYTKNEFKQNQNYLGSSLINPQQEQIQRVQHQFQQEDQQIQQQPSSSMIQQQQQQIIQNDNNILNKVKSEDCSSTNEQQPINQINGTNSTHNNINSSITAPLNNSANNNNSQTISPQIPTQMVTPPHQTTNSAVNNQSGHFSYKQTKGSNASTAEIKRTTKKVEVVTPNQNQMSLHHSQNPQQQLLPPPPPPQQLHSQFQQNFLSQIPNGLGYPNPNQPPAPPPQQTPYGYPYSQPPQPQPQQFGSQQASKGFIPPHYGQNPHLQSQYNQYLEQQHQQNLLPATIQNPYSQELENMQYSAFLQSPFQPGGPQQPNPAQGQAPGYEYINPGFNGLPYNAYNQNYPQHQPPNQGLSVHQSHHLFQHLPQINQPNGFNPAFPLGLRPQTTNLATSSHDLNSQQFNHVQSNQSAQISQFKIKEEAMQKGMDEKNSSSSQNNNNYQNGNLLPPQNLGNSNQMAPALNGQSNQNLQNQYNLLQGPNQYAQMMLPKQGQQLLQFQDGLNGQTNIQDPLKLAQNQPFLGAQLNQFNTQHQQQQFLKQNHLLQQQQLKVQQQQQQTRLVTNNNLDDESRENDDEEDDNVNSDGNGEQEANNSGKPKRPKNETKNIPKNYAKAFLRYIIDKDRIDEMKKILKQIDANLEYDDIKKEAKNFKKNMNAIKDVRKIWQDDTNERTRSISKFMRIASHQFLQKEAISYIFSSNKIKNSKSHIIYRHVMGLAMADPEKFNNIKSLYKNAYQE</sequence>
<accession>I7MF83</accession>
<feature type="region of interest" description="Disordered" evidence="1">
    <location>
        <begin position="824"/>
        <end position="864"/>
    </location>
</feature>
<feature type="region of interest" description="Disordered" evidence="1">
    <location>
        <begin position="572"/>
        <end position="663"/>
    </location>
</feature>
<feature type="region of interest" description="Disordered" evidence="1">
    <location>
        <begin position="473"/>
        <end position="559"/>
    </location>
</feature>
<feature type="compositionally biased region" description="Low complexity" evidence="1">
    <location>
        <begin position="703"/>
        <end position="721"/>
    </location>
</feature>
<dbReference type="AlphaFoldDB" id="I7MF83"/>
<feature type="compositionally biased region" description="Low complexity" evidence="1">
    <location>
        <begin position="574"/>
        <end position="585"/>
    </location>
</feature>
<feature type="non-terminal residue" evidence="2">
    <location>
        <position position="1"/>
    </location>
</feature>
<feature type="region of interest" description="Disordered" evidence="1">
    <location>
        <begin position="702"/>
        <end position="721"/>
    </location>
</feature>
<name>I7MF83_TETTS</name>
<feature type="compositionally biased region" description="Low complexity" evidence="1">
    <location>
        <begin position="954"/>
        <end position="964"/>
    </location>
</feature>
<dbReference type="EMBL" id="GG662452">
    <property type="protein sequence ID" value="EAR83339.2"/>
    <property type="molecule type" value="Genomic_DNA"/>
</dbReference>
<evidence type="ECO:0000313" key="2">
    <source>
        <dbReference type="EMBL" id="EAR83339.2"/>
    </source>
</evidence>
<keyword evidence="3" id="KW-1185">Reference proteome</keyword>
<dbReference type="KEGG" id="tet:TTHERM_00947660"/>
<feature type="compositionally biased region" description="Acidic residues" evidence="1">
    <location>
        <begin position="965"/>
        <end position="980"/>
    </location>
</feature>
<feature type="compositionally biased region" description="Polar residues" evidence="1">
    <location>
        <begin position="512"/>
        <end position="553"/>
    </location>
</feature>
<protein>
    <submittedName>
        <fullName evidence="2">Uncharacterized protein</fullName>
    </submittedName>
</protein>
<feature type="compositionally biased region" description="Low complexity" evidence="1">
    <location>
        <begin position="594"/>
        <end position="606"/>
    </location>
</feature>
<feature type="compositionally biased region" description="Low complexity" evidence="1">
    <location>
        <begin position="484"/>
        <end position="511"/>
    </location>
</feature>
<reference evidence="3" key="1">
    <citation type="journal article" date="2006" name="PLoS Biol.">
        <title>Macronuclear genome sequence of the ciliate Tetrahymena thermophila, a model eukaryote.</title>
        <authorList>
            <person name="Eisen J.A."/>
            <person name="Coyne R.S."/>
            <person name="Wu M."/>
            <person name="Wu D."/>
            <person name="Thiagarajan M."/>
            <person name="Wortman J.R."/>
            <person name="Badger J.H."/>
            <person name="Ren Q."/>
            <person name="Amedeo P."/>
            <person name="Jones K.M."/>
            <person name="Tallon L.J."/>
            <person name="Delcher A.L."/>
            <person name="Salzberg S.L."/>
            <person name="Silva J.C."/>
            <person name="Haas B.J."/>
            <person name="Majoros W.H."/>
            <person name="Farzad M."/>
            <person name="Carlton J.M."/>
            <person name="Smith R.K. Jr."/>
            <person name="Garg J."/>
            <person name="Pearlman R.E."/>
            <person name="Karrer K.M."/>
            <person name="Sun L."/>
            <person name="Manning G."/>
            <person name="Elde N.C."/>
            <person name="Turkewitz A.P."/>
            <person name="Asai D.J."/>
            <person name="Wilkes D.E."/>
            <person name="Wang Y."/>
            <person name="Cai H."/>
            <person name="Collins K."/>
            <person name="Stewart B.A."/>
            <person name="Lee S.R."/>
            <person name="Wilamowska K."/>
            <person name="Weinberg Z."/>
            <person name="Ruzzo W.L."/>
            <person name="Wloga D."/>
            <person name="Gaertig J."/>
            <person name="Frankel J."/>
            <person name="Tsao C.-C."/>
            <person name="Gorovsky M.A."/>
            <person name="Keeling P.J."/>
            <person name="Waller R.F."/>
            <person name="Patron N.J."/>
            <person name="Cherry J.M."/>
            <person name="Stover N.A."/>
            <person name="Krieger C.J."/>
            <person name="del Toro C."/>
            <person name="Ryder H.F."/>
            <person name="Williamson S.C."/>
            <person name="Barbeau R.A."/>
            <person name="Hamilton E.P."/>
            <person name="Orias E."/>
        </authorList>
    </citation>
    <scope>NUCLEOTIDE SEQUENCE [LARGE SCALE GENOMIC DNA]</scope>
    <source>
        <strain evidence="3">SB210</strain>
    </source>
</reference>
<gene>
    <name evidence="2" type="ORF">TTHERM_00947660</name>
</gene>
<proteinExistence type="predicted"/>
<dbReference type="RefSeq" id="XP_001031002.2">
    <property type="nucleotide sequence ID" value="XM_001031002.2"/>
</dbReference>
<dbReference type="InParanoid" id="I7MF83"/>
<feature type="compositionally biased region" description="Pro residues" evidence="1">
    <location>
        <begin position="616"/>
        <end position="626"/>
    </location>
</feature>
<feature type="region of interest" description="Disordered" evidence="1">
    <location>
        <begin position="268"/>
        <end position="289"/>
    </location>
</feature>
<dbReference type="Proteomes" id="UP000009168">
    <property type="component" value="Unassembled WGS sequence"/>
</dbReference>
<evidence type="ECO:0000313" key="3">
    <source>
        <dbReference type="Proteomes" id="UP000009168"/>
    </source>
</evidence>
<feature type="region of interest" description="Disordered" evidence="1">
    <location>
        <begin position="954"/>
        <end position="1006"/>
    </location>
</feature>
<organism evidence="2 3">
    <name type="scientific">Tetrahymena thermophila (strain SB210)</name>
    <dbReference type="NCBI Taxonomy" id="312017"/>
    <lineage>
        <taxon>Eukaryota</taxon>
        <taxon>Sar</taxon>
        <taxon>Alveolata</taxon>
        <taxon>Ciliophora</taxon>
        <taxon>Intramacronucleata</taxon>
        <taxon>Oligohymenophorea</taxon>
        <taxon>Hymenostomatida</taxon>
        <taxon>Tetrahymenina</taxon>
        <taxon>Tetrahymenidae</taxon>
        <taxon>Tetrahymena</taxon>
    </lineage>
</organism>